<feature type="signal peptide" evidence="2">
    <location>
        <begin position="1"/>
        <end position="27"/>
    </location>
</feature>
<evidence type="ECO:0000256" key="1">
    <source>
        <dbReference type="SAM" id="Phobius"/>
    </source>
</evidence>
<evidence type="ECO:0000313" key="4">
    <source>
        <dbReference type="Proteomes" id="UP001163046"/>
    </source>
</evidence>
<evidence type="ECO:0000313" key="3">
    <source>
        <dbReference type="EMBL" id="KAJ7373622.1"/>
    </source>
</evidence>
<organism evidence="3 4">
    <name type="scientific">Desmophyllum pertusum</name>
    <dbReference type="NCBI Taxonomy" id="174260"/>
    <lineage>
        <taxon>Eukaryota</taxon>
        <taxon>Metazoa</taxon>
        <taxon>Cnidaria</taxon>
        <taxon>Anthozoa</taxon>
        <taxon>Hexacorallia</taxon>
        <taxon>Scleractinia</taxon>
        <taxon>Caryophylliina</taxon>
        <taxon>Caryophylliidae</taxon>
        <taxon>Desmophyllum</taxon>
    </lineage>
</organism>
<dbReference type="Proteomes" id="UP001163046">
    <property type="component" value="Unassembled WGS sequence"/>
</dbReference>
<keyword evidence="1" id="KW-0812">Transmembrane</keyword>
<feature type="transmembrane region" description="Helical" evidence="1">
    <location>
        <begin position="159"/>
        <end position="184"/>
    </location>
</feature>
<reference evidence="3" key="1">
    <citation type="submission" date="2023-01" db="EMBL/GenBank/DDBJ databases">
        <title>Genome assembly of the deep-sea coral Lophelia pertusa.</title>
        <authorList>
            <person name="Herrera S."/>
            <person name="Cordes E."/>
        </authorList>
    </citation>
    <scope>NUCLEOTIDE SEQUENCE</scope>
    <source>
        <strain evidence="3">USNM1676648</strain>
        <tissue evidence="3">Polyp</tissue>
    </source>
</reference>
<comment type="caution">
    <text evidence="3">The sequence shown here is derived from an EMBL/GenBank/DDBJ whole genome shotgun (WGS) entry which is preliminary data.</text>
</comment>
<accession>A0A9W9Z1X0</accession>
<keyword evidence="1" id="KW-0472">Membrane</keyword>
<dbReference type="OrthoDB" id="5953876at2759"/>
<protein>
    <submittedName>
        <fullName evidence="3">Uncharacterized protein</fullName>
    </submittedName>
</protein>
<dbReference type="AlphaFoldDB" id="A0A9W9Z1X0"/>
<keyword evidence="1" id="KW-1133">Transmembrane helix</keyword>
<evidence type="ECO:0000256" key="2">
    <source>
        <dbReference type="SAM" id="SignalP"/>
    </source>
</evidence>
<gene>
    <name evidence="3" type="ORF">OS493_011229</name>
</gene>
<sequence>MSGKAMVAWLVAVFSLWMLLQFNSAIAENLTDEEAVHVDYEDSLVACPNVIKVEWNEPLCREPHVIKKNSNGTENIFEGLFPLVLEMMLTYCCGNFKLKYVESDADILLPVILNYKESGLSSQSKVVPILPDTGVAFVVKRADMKNLPIKILSSIFSSWPVLVLTLLLSVLAGIVAWILVAALFGSIEAFNRFSTPSRSH</sequence>
<keyword evidence="4" id="KW-1185">Reference proteome</keyword>
<feature type="chain" id="PRO_5040720932" evidence="2">
    <location>
        <begin position="28"/>
        <end position="200"/>
    </location>
</feature>
<keyword evidence="2" id="KW-0732">Signal</keyword>
<dbReference type="EMBL" id="MU826830">
    <property type="protein sequence ID" value="KAJ7373622.1"/>
    <property type="molecule type" value="Genomic_DNA"/>
</dbReference>
<name>A0A9W9Z1X0_9CNID</name>
<proteinExistence type="predicted"/>